<evidence type="ECO:0000256" key="2">
    <source>
        <dbReference type="ARBA" id="ARBA00022695"/>
    </source>
</evidence>
<dbReference type="PANTHER" id="PTHR39560">
    <property type="entry name" value="PROTEIN ADENYLYLTRANSFERASE FIC-RELATED"/>
    <property type="match status" value="1"/>
</dbReference>
<feature type="domain" description="Fido" evidence="8">
    <location>
        <begin position="58"/>
        <end position="195"/>
    </location>
</feature>
<keyword evidence="9" id="KW-0614">Plasmid</keyword>
<keyword evidence="2 9" id="KW-0548">Nucleotidyltransferase</keyword>
<protein>
    <recommendedName>
        <fullName evidence="5">protein adenylyltransferase</fullName>
        <ecNumber evidence="5">2.7.7.108</ecNumber>
    </recommendedName>
</protein>
<keyword evidence="1 9" id="KW-0808">Transferase</keyword>
<dbReference type="GO" id="GO:0016779">
    <property type="term" value="F:nucleotidyltransferase activity"/>
    <property type="evidence" value="ECO:0007669"/>
    <property type="project" value="UniProtKB-KW"/>
</dbReference>
<dbReference type="Proteomes" id="UP000831019">
    <property type="component" value="Plasmid pDSM109990_a"/>
</dbReference>
<evidence type="ECO:0000256" key="5">
    <source>
        <dbReference type="ARBA" id="ARBA00034531"/>
    </source>
</evidence>
<sequence>MSDKYDGGDRYFDPDTGILRNKLGLRTQQDLDLAETAFVTLATADLSFRPLVEPKSGPGFSYLKQIHYKLFGDIYDWAGQIRDVDISKGSTRFANFHYIESEGNLISLETAAQNWPCDLQHEEFADQAAYYFGEFNSLHPFREGNGRSLREYARYIAERAGHKLTWEGLDREDMVQASILSHNSNHHALRDIIIRQMTCC</sequence>
<name>A0ABY3ZPP3_9RHOB</name>
<keyword evidence="4" id="KW-0067">ATP-binding</keyword>
<comment type="catalytic activity">
    <reaction evidence="6">
        <text>L-threonyl-[protein] + ATP = 3-O-(5'-adenylyl)-L-threonyl-[protein] + diphosphate</text>
        <dbReference type="Rhea" id="RHEA:54292"/>
        <dbReference type="Rhea" id="RHEA-COMP:11060"/>
        <dbReference type="Rhea" id="RHEA-COMP:13847"/>
        <dbReference type="ChEBI" id="CHEBI:30013"/>
        <dbReference type="ChEBI" id="CHEBI:30616"/>
        <dbReference type="ChEBI" id="CHEBI:33019"/>
        <dbReference type="ChEBI" id="CHEBI:138113"/>
        <dbReference type="EC" id="2.7.7.108"/>
    </reaction>
</comment>
<organism evidence="9 10">
    <name type="scientific">Sulfitobacter dubius</name>
    <dbReference type="NCBI Taxonomy" id="218673"/>
    <lineage>
        <taxon>Bacteria</taxon>
        <taxon>Pseudomonadati</taxon>
        <taxon>Pseudomonadota</taxon>
        <taxon>Alphaproteobacteria</taxon>
        <taxon>Rhodobacterales</taxon>
        <taxon>Roseobacteraceae</taxon>
        <taxon>Sulfitobacter</taxon>
    </lineage>
</organism>
<evidence type="ECO:0000259" key="8">
    <source>
        <dbReference type="PROSITE" id="PS51459"/>
    </source>
</evidence>
<dbReference type="InterPro" id="IPR003812">
    <property type="entry name" value="Fido"/>
</dbReference>
<keyword evidence="10" id="KW-1185">Reference proteome</keyword>
<dbReference type="Pfam" id="PF02661">
    <property type="entry name" value="Fic"/>
    <property type="match status" value="1"/>
</dbReference>
<evidence type="ECO:0000256" key="3">
    <source>
        <dbReference type="ARBA" id="ARBA00022741"/>
    </source>
</evidence>
<dbReference type="PANTHER" id="PTHR39560:SF1">
    <property type="entry name" value="PROTEIN ADENYLYLTRANSFERASE FIC-RELATED"/>
    <property type="match status" value="1"/>
</dbReference>
<evidence type="ECO:0000256" key="7">
    <source>
        <dbReference type="ARBA" id="ARBA00048696"/>
    </source>
</evidence>
<evidence type="ECO:0000313" key="10">
    <source>
        <dbReference type="Proteomes" id="UP000831019"/>
    </source>
</evidence>
<dbReference type="EC" id="2.7.7.108" evidence="5"/>
<evidence type="ECO:0000313" key="9">
    <source>
        <dbReference type="EMBL" id="UOA16615.1"/>
    </source>
</evidence>
<proteinExistence type="predicted"/>
<reference evidence="10" key="1">
    <citation type="journal article" date="2022" name="Microorganisms">
        <title>Beyond the ABCs#Discovery of Three New Plasmid Types in Rhodobacterales (RepQ, RepY, RepW).</title>
        <authorList>
            <person name="Freese H.M."/>
            <person name="Ringel V."/>
            <person name="Overmann J."/>
            <person name="Petersen J."/>
        </authorList>
    </citation>
    <scope>NUCLEOTIDE SEQUENCE [LARGE SCALE GENOMIC DNA]</scope>
    <source>
        <strain evidence="10">DSM 109990</strain>
        <plasmid evidence="10">pDSM109990_a</plasmid>
    </source>
</reference>
<evidence type="ECO:0000256" key="6">
    <source>
        <dbReference type="ARBA" id="ARBA00047939"/>
    </source>
</evidence>
<geneLocation type="plasmid" evidence="9 10">
    <name>pDSM109990_a</name>
</geneLocation>
<evidence type="ECO:0000256" key="1">
    <source>
        <dbReference type="ARBA" id="ARBA00022679"/>
    </source>
</evidence>
<gene>
    <name evidence="9" type="primary">vbhT</name>
    <name evidence="9" type="ORF">DSM109990_03499</name>
</gene>
<comment type="catalytic activity">
    <reaction evidence="7">
        <text>L-tyrosyl-[protein] + ATP = O-(5'-adenylyl)-L-tyrosyl-[protein] + diphosphate</text>
        <dbReference type="Rhea" id="RHEA:54288"/>
        <dbReference type="Rhea" id="RHEA-COMP:10136"/>
        <dbReference type="Rhea" id="RHEA-COMP:13846"/>
        <dbReference type="ChEBI" id="CHEBI:30616"/>
        <dbReference type="ChEBI" id="CHEBI:33019"/>
        <dbReference type="ChEBI" id="CHEBI:46858"/>
        <dbReference type="ChEBI" id="CHEBI:83624"/>
        <dbReference type="EC" id="2.7.7.108"/>
    </reaction>
</comment>
<dbReference type="RefSeq" id="WP_243263314.1">
    <property type="nucleotide sequence ID" value="NZ_CP085145.1"/>
</dbReference>
<dbReference type="SUPFAM" id="SSF140931">
    <property type="entry name" value="Fic-like"/>
    <property type="match status" value="1"/>
</dbReference>
<keyword evidence="3" id="KW-0547">Nucleotide-binding</keyword>
<dbReference type="EMBL" id="CP085145">
    <property type="protein sequence ID" value="UOA16615.1"/>
    <property type="molecule type" value="Genomic_DNA"/>
</dbReference>
<dbReference type="InterPro" id="IPR036597">
    <property type="entry name" value="Fido-like_dom_sf"/>
</dbReference>
<dbReference type="PROSITE" id="PS51459">
    <property type="entry name" value="FIDO"/>
    <property type="match status" value="1"/>
</dbReference>
<dbReference type="Gene3D" id="1.10.3290.10">
    <property type="entry name" value="Fido-like domain"/>
    <property type="match status" value="1"/>
</dbReference>
<evidence type="ECO:0000256" key="4">
    <source>
        <dbReference type="ARBA" id="ARBA00022840"/>
    </source>
</evidence>
<accession>A0ABY3ZPP3</accession>